<name>A0A398BFV9_9BACI</name>
<dbReference type="Gene3D" id="3.30.200.20">
    <property type="entry name" value="Phosphorylase Kinase, domain 1"/>
    <property type="match status" value="1"/>
</dbReference>
<proteinExistence type="predicted"/>
<evidence type="ECO:0000313" key="1">
    <source>
        <dbReference type="EMBL" id="RID86443.1"/>
    </source>
</evidence>
<dbReference type="EMBL" id="QWVS01000015">
    <property type="protein sequence ID" value="RID86443.1"/>
    <property type="molecule type" value="Genomic_DNA"/>
</dbReference>
<gene>
    <name evidence="1" type="ORF">D1953_08925</name>
</gene>
<reference evidence="1 2" key="1">
    <citation type="submission" date="2018-08" db="EMBL/GenBank/DDBJ databases">
        <title>Bacillus jemisoniae sp. nov., Bacillus chryseoplanitiae sp. nov., Bacillus resnikiae sp. nov., and Bacillus frankliniae sp. nov., isolated from Viking spacecraft and associated surfaces.</title>
        <authorList>
            <person name="Seuylemezian A."/>
            <person name="Vaishampayan P."/>
        </authorList>
    </citation>
    <scope>NUCLEOTIDE SEQUENCE [LARGE SCALE GENOMIC DNA]</scope>
    <source>
        <strain evidence="1 2">MA001</strain>
    </source>
</reference>
<accession>A0A398BFV9</accession>
<organism evidence="1 2">
    <name type="scientific">Peribacillus asahii</name>
    <dbReference type="NCBI Taxonomy" id="228899"/>
    <lineage>
        <taxon>Bacteria</taxon>
        <taxon>Bacillati</taxon>
        <taxon>Bacillota</taxon>
        <taxon>Bacilli</taxon>
        <taxon>Bacillales</taxon>
        <taxon>Bacillaceae</taxon>
        <taxon>Peribacillus</taxon>
    </lineage>
</organism>
<evidence type="ECO:0000313" key="2">
    <source>
        <dbReference type="Proteomes" id="UP000266016"/>
    </source>
</evidence>
<dbReference type="AlphaFoldDB" id="A0A398BFV9"/>
<sequence>MVKSLIAYYPVEVMMKEVPFDENHTAFMVHTIDYLRDNGIHMPSVSRTHLGEEFLKING</sequence>
<comment type="caution">
    <text evidence="1">The sequence shown here is derived from an EMBL/GenBank/DDBJ whole genome shotgun (WGS) entry which is preliminary data.</text>
</comment>
<keyword evidence="2" id="KW-1185">Reference proteome</keyword>
<dbReference type="Proteomes" id="UP000266016">
    <property type="component" value="Unassembled WGS sequence"/>
</dbReference>
<protein>
    <submittedName>
        <fullName evidence="1">Uncharacterized protein</fullName>
    </submittedName>
</protein>